<dbReference type="Proteomes" id="UP001239213">
    <property type="component" value="Unassembled WGS sequence"/>
</dbReference>
<protein>
    <submittedName>
        <fullName evidence="1">Uncharacterized protein</fullName>
    </submittedName>
</protein>
<reference evidence="1" key="1">
    <citation type="submission" date="2016-11" db="EMBL/GenBank/DDBJ databases">
        <title>The genome sequence of Colletotrichum cuscutae.</title>
        <authorList>
            <person name="Baroncelli R."/>
        </authorList>
    </citation>
    <scope>NUCLEOTIDE SEQUENCE</scope>
    <source>
        <strain evidence="1">IMI 304802</strain>
    </source>
</reference>
<dbReference type="AlphaFoldDB" id="A0AAI9YA27"/>
<organism evidence="1 2">
    <name type="scientific">Colletotrichum cuscutae</name>
    <dbReference type="NCBI Taxonomy" id="1209917"/>
    <lineage>
        <taxon>Eukaryota</taxon>
        <taxon>Fungi</taxon>
        <taxon>Dikarya</taxon>
        <taxon>Ascomycota</taxon>
        <taxon>Pezizomycotina</taxon>
        <taxon>Sordariomycetes</taxon>
        <taxon>Hypocreomycetidae</taxon>
        <taxon>Glomerellales</taxon>
        <taxon>Glomerellaceae</taxon>
        <taxon>Colletotrichum</taxon>
        <taxon>Colletotrichum acutatum species complex</taxon>
    </lineage>
</organism>
<comment type="caution">
    <text evidence="1">The sequence shown here is derived from an EMBL/GenBank/DDBJ whole genome shotgun (WGS) entry which is preliminary data.</text>
</comment>
<dbReference type="EMBL" id="MPDP01000030">
    <property type="protein sequence ID" value="KAK1492268.1"/>
    <property type="molecule type" value="Genomic_DNA"/>
</dbReference>
<gene>
    <name evidence="1" type="ORF">CCUS01_14050</name>
</gene>
<keyword evidence="2" id="KW-1185">Reference proteome</keyword>
<accession>A0AAI9YA27</accession>
<evidence type="ECO:0000313" key="1">
    <source>
        <dbReference type="EMBL" id="KAK1492268.1"/>
    </source>
</evidence>
<sequence length="97" mass="11146">MAGVNTMIRVMPLPLSELFRAVWLETKSLLLWCFNPRLIGMASCFTSRMAVESRHSGYSRPNLLNVSKADFGCYCKKTQMRLYCYLGCIGQSRTIRR</sequence>
<name>A0AAI9YA27_9PEZI</name>
<evidence type="ECO:0000313" key="2">
    <source>
        <dbReference type="Proteomes" id="UP001239213"/>
    </source>
</evidence>
<proteinExistence type="predicted"/>